<sequence>MAQTHIIKPAVIYTPLGVLSKLPRELRDEIYEYAYLFNNTGRHYNQKASIASYMYYPRPPKNEPGLATTSKTIRQEMLDRSIWKDTVHLTLLVDKDPEDALNAIVETAALCGKQWRSLNIDLEFVRDPIYMGFGSPAPHYQLSGFGKRINSVIEQFPTSEEIKIRLSVAEQGDEINQKDCDSFAHWLRFREGGSTQIIRSANCPAWSMRLAKRIAGDRRVREAGRVVWVEVATFSKTKRAENEQIRNCKRIAAEQGGRVEGSKRR</sequence>
<proteinExistence type="predicted"/>
<reference evidence="1" key="1">
    <citation type="submission" date="2023-04" db="EMBL/GenBank/DDBJ databases">
        <title>Black Yeasts Isolated from many extreme environments.</title>
        <authorList>
            <person name="Coleine C."/>
            <person name="Stajich J.E."/>
            <person name="Selbmann L."/>
        </authorList>
    </citation>
    <scope>NUCLEOTIDE SEQUENCE</scope>
    <source>
        <strain evidence="1">CCFEE 5312</strain>
    </source>
</reference>
<evidence type="ECO:0000313" key="2">
    <source>
        <dbReference type="Proteomes" id="UP001271007"/>
    </source>
</evidence>
<dbReference type="EMBL" id="JAWDJX010000033">
    <property type="protein sequence ID" value="KAK3050314.1"/>
    <property type="molecule type" value="Genomic_DNA"/>
</dbReference>
<dbReference type="Proteomes" id="UP001271007">
    <property type="component" value="Unassembled WGS sequence"/>
</dbReference>
<comment type="caution">
    <text evidence="1">The sequence shown here is derived from an EMBL/GenBank/DDBJ whole genome shotgun (WGS) entry which is preliminary data.</text>
</comment>
<dbReference type="AlphaFoldDB" id="A0AAJ0DAU6"/>
<gene>
    <name evidence="1" type="ORF">LTR09_008463</name>
</gene>
<accession>A0AAJ0DAU6</accession>
<evidence type="ECO:0000313" key="1">
    <source>
        <dbReference type="EMBL" id="KAK3050314.1"/>
    </source>
</evidence>
<organism evidence="1 2">
    <name type="scientific">Extremus antarcticus</name>
    <dbReference type="NCBI Taxonomy" id="702011"/>
    <lineage>
        <taxon>Eukaryota</taxon>
        <taxon>Fungi</taxon>
        <taxon>Dikarya</taxon>
        <taxon>Ascomycota</taxon>
        <taxon>Pezizomycotina</taxon>
        <taxon>Dothideomycetes</taxon>
        <taxon>Dothideomycetidae</taxon>
        <taxon>Mycosphaerellales</taxon>
        <taxon>Extremaceae</taxon>
        <taxon>Extremus</taxon>
    </lineage>
</organism>
<protein>
    <submittedName>
        <fullName evidence="1">Uncharacterized protein</fullName>
    </submittedName>
</protein>
<keyword evidence="2" id="KW-1185">Reference proteome</keyword>
<name>A0AAJ0DAU6_9PEZI</name>